<protein>
    <submittedName>
        <fullName evidence="2">Amidase</fullName>
    </submittedName>
</protein>
<evidence type="ECO:0000313" key="2">
    <source>
        <dbReference type="EMBL" id="QKE89597.1"/>
    </source>
</evidence>
<dbReference type="PANTHER" id="PTHR11895:SF151">
    <property type="entry name" value="GLUTAMYL-TRNA(GLN) AMIDOTRANSFERASE SUBUNIT A"/>
    <property type="match status" value="1"/>
</dbReference>
<accession>A0A6M8HMP4</accession>
<dbReference type="KEGG" id="lck:HN018_05650"/>
<dbReference type="InterPro" id="IPR036928">
    <property type="entry name" value="AS_sf"/>
</dbReference>
<dbReference type="GO" id="GO:0003824">
    <property type="term" value="F:catalytic activity"/>
    <property type="evidence" value="ECO:0007669"/>
    <property type="project" value="InterPro"/>
</dbReference>
<proteinExistence type="predicted"/>
<dbReference type="SUPFAM" id="SSF75304">
    <property type="entry name" value="Amidase signature (AS) enzymes"/>
    <property type="match status" value="1"/>
</dbReference>
<dbReference type="PANTHER" id="PTHR11895">
    <property type="entry name" value="TRANSAMIDASE"/>
    <property type="match status" value="1"/>
</dbReference>
<dbReference type="EMBL" id="CP053708">
    <property type="protein sequence ID" value="QKE89597.1"/>
    <property type="molecule type" value="Genomic_DNA"/>
</dbReference>
<sequence length="401" mass="41519">MTLSDRVEGALARIALRDSALGAWAHVDTAGARQQARRADDAAPLRGLLLGVKDIIDVGGLPCGVGSPIFRERHAFADAAIVARLKALGAIVLGKTVTTAFAFLDPAATRNPHDLSRSPGGSSSGSAAAVADRHVDAALATQTAGSIARPAAFCGIVGYKPTHGLFGLAGVAASAPTLDTVGWMSRDIATTCRIHAALTGEPPSRPASRLGSCRTVHWERADEAMRDAFLLCAAALGAAEVASPPAALDVLHATIMRFEMTRDLATEWLQHRELLPQSLREFLSGAAPTDDAYRAARSARNGFDFDGLFGASQVLVLPSAAGEAVAFGSTGDPAFNRFVTLLGCPSVTLPFARGLGGLPLGLQLIARPHEDAMLLATAAIVEQAIRDDGSWPSGITQAALG</sequence>
<evidence type="ECO:0000259" key="1">
    <source>
        <dbReference type="Pfam" id="PF01425"/>
    </source>
</evidence>
<organism evidence="2 3">
    <name type="scientific">Lichenicola cladoniae</name>
    <dbReference type="NCBI Taxonomy" id="1484109"/>
    <lineage>
        <taxon>Bacteria</taxon>
        <taxon>Pseudomonadati</taxon>
        <taxon>Pseudomonadota</taxon>
        <taxon>Alphaproteobacteria</taxon>
        <taxon>Acetobacterales</taxon>
        <taxon>Acetobacteraceae</taxon>
        <taxon>Lichenicola</taxon>
    </lineage>
</organism>
<feature type="domain" description="Amidase" evidence="1">
    <location>
        <begin position="7"/>
        <end position="208"/>
    </location>
</feature>
<dbReference type="Pfam" id="PF01425">
    <property type="entry name" value="Amidase"/>
    <property type="match status" value="1"/>
</dbReference>
<dbReference type="RefSeq" id="WP_171834588.1">
    <property type="nucleotide sequence ID" value="NZ_CP053708.1"/>
</dbReference>
<keyword evidence="3" id="KW-1185">Reference proteome</keyword>
<dbReference type="Proteomes" id="UP000500767">
    <property type="component" value="Chromosome"/>
</dbReference>
<dbReference type="Gene3D" id="3.90.1300.10">
    <property type="entry name" value="Amidase signature (AS) domain"/>
    <property type="match status" value="1"/>
</dbReference>
<dbReference type="InterPro" id="IPR023631">
    <property type="entry name" value="Amidase_dom"/>
</dbReference>
<name>A0A6M8HMP4_9PROT</name>
<evidence type="ECO:0000313" key="3">
    <source>
        <dbReference type="Proteomes" id="UP000500767"/>
    </source>
</evidence>
<gene>
    <name evidence="2" type="ORF">HN018_05650</name>
</gene>
<dbReference type="InterPro" id="IPR000120">
    <property type="entry name" value="Amidase"/>
</dbReference>
<dbReference type="AlphaFoldDB" id="A0A6M8HMP4"/>
<reference evidence="2 3" key="1">
    <citation type="journal article" date="2014" name="World J. Microbiol. Biotechnol.">
        <title>Biodiversity and physiological characteristics of Antarctic and Arctic lichens-associated bacteria.</title>
        <authorList>
            <person name="Lee Y.M."/>
            <person name="Kim E.H."/>
            <person name="Lee H.K."/>
            <person name="Hong S.G."/>
        </authorList>
    </citation>
    <scope>NUCLEOTIDE SEQUENCE [LARGE SCALE GENOMIC DNA]</scope>
    <source>
        <strain evidence="2 3">PAMC 26569</strain>
    </source>
</reference>